<dbReference type="Ensembl" id="ENSPCET00000005618.1">
    <property type="protein sequence ID" value="ENSPCEP00000005425.1"/>
    <property type="gene ID" value="ENSPCEG00000004421.1"/>
</dbReference>
<keyword evidence="4" id="KW-0391">Immunity</keyword>
<evidence type="ECO:0000256" key="2">
    <source>
        <dbReference type="ARBA" id="ARBA00022490"/>
    </source>
</evidence>
<dbReference type="PANTHER" id="PTHR46985:SF2">
    <property type="entry name" value="APOPTOSIS-ASSOCIATED SPECK-LIKE PROTEIN CONTAINING A CARD"/>
    <property type="match status" value="1"/>
</dbReference>
<keyword evidence="5" id="KW-0395">Inflammatory response</keyword>
<dbReference type="GO" id="GO:0042981">
    <property type="term" value="P:regulation of apoptotic process"/>
    <property type="evidence" value="ECO:0007669"/>
    <property type="project" value="InterPro"/>
</dbReference>
<organism evidence="8 9">
    <name type="scientific">Pelusios castaneus</name>
    <name type="common">West African mud turtle</name>
    <dbReference type="NCBI Taxonomy" id="367368"/>
    <lineage>
        <taxon>Eukaryota</taxon>
        <taxon>Metazoa</taxon>
        <taxon>Chordata</taxon>
        <taxon>Craniata</taxon>
        <taxon>Vertebrata</taxon>
        <taxon>Euteleostomi</taxon>
        <taxon>Archelosauria</taxon>
        <taxon>Testudinata</taxon>
        <taxon>Testudines</taxon>
        <taxon>Pleurodira</taxon>
        <taxon>Pelomedusidae</taxon>
        <taxon>Pelusios</taxon>
    </lineage>
</organism>
<reference evidence="8" key="1">
    <citation type="submission" date="2025-08" db="UniProtKB">
        <authorList>
            <consortium name="Ensembl"/>
        </authorList>
    </citation>
    <scope>IDENTIFICATION</scope>
</reference>
<feature type="signal peptide" evidence="6">
    <location>
        <begin position="1"/>
        <end position="28"/>
    </location>
</feature>
<protein>
    <recommendedName>
        <fullName evidence="7">CARD domain-containing protein</fullName>
    </recommendedName>
</protein>
<name>A0A8C8RI16_9SAUR</name>
<dbReference type="Pfam" id="PF00619">
    <property type="entry name" value="CARD"/>
    <property type="match status" value="1"/>
</dbReference>
<evidence type="ECO:0000256" key="3">
    <source>
        <dbReference type="ARBA" id="ARBA00022588"/>
    </source>
</evidence>
<dbReference type="PROSITE" id="PS50209">
    <property type="entry name" value="CARD"/>
    <property type="match status" value="1"/>
</dbReference>
<evidence type="ECO:0000256" key="6">
    <source>
        <dbReference type="SAM" id="SignalP"/>
    </source>
</evidence>
<sequence length="216" mass="24107">MRLINLLVFKSATGLCCFSALGSTSVFAEWHHHIYNSIGPLSWRAHLHLLQPFPEITPSCPAPSSVPPGSSQHTCAGARAELSAEPRDVVTPNCLVLPHLPAPCSSLKPETFHNELHTLRDLLLFLASTPPGDHFVECHRERLIQRVSPVDAVLSLLRGNVLNYSQYQSILAEGSDLEKMRKLYELVPRWDTLRKDRFYQALAVTNPALIEELEGK</sequence>
<reference evidence="8" key="2">
    <citation type="submission" date="2025-09" db="UniProtKB">
        <authorList>
            <consortium name="Ensembl"/>
        </authorList>
    </citation>
    <scope>IDENTIFICATION</scope>
</reference>
<dbReference type="InterPro" id="IPR051249">
    <property type="entry name" value="NLRP_Inflammasome"/>
</dbReference>
<keyword evidence="9" id="KW-1185">Reference proteome</keyword>
<keyword evidence="3" id="KW-0399">Innate immunity</keyword>
<dbReference type="AlphaFoldDB" id="A0A8C8RI16"/>
<keyword evidence="2" id="KW-0963">Cytoplasm</keyword>
<dbReference type="FunFam" id="1.10.533.10:FF:000013">
    <property type="entry name" value="Apoptosis-associated speck-like protein containing a CARD"/>
    <property type="match status" value="1"/>
</dbReference>
<dbReference type="GO" id="GO:0006954">
    <property type="term" value="P:inflammatory response"/>
    <property type="evidence" value="ECO:0007669"/>
    <property type="project" value="UniProtKB-KW"/>
</dbReference>
<dbReference type="InterPro" id="IPR033516">
    <property type="entry name" value="CARD8/ASC/NALP1_CARD"/>
</dbReference>
<dbReference type="CDD" id="cd08330">
    <property type="entry name" value="CARD_ASC_NALP1"/>
    <property type="match status" value="1"/>
</dbReference>
<proteinExistence type="predicted"/>
<dbReference type="Gene3D" id="1.10.533.10">
    <property type="entry name" value="Death Domain, Fas"/>
    <property type="match status" value="1"/>
</dbReference>
<dbReference type="GO" id="GO:0045087">
    <property type="term" value="P:innate immune response"/>
    <property type="evidence" value="ECO:0007669"/>
    <property type="project" value="UniProtKB-KW"/>
</dbReference>
<evidence type="ECO:0000313" key="9">
    <source>
        <dbReference type="Proteomes" id="UP000694393"/>
    </source>
</evidence>
<accession>A0A8C8RI16</accession>
<dbReference type="GO" id="GO:0005829">
    <property type="term" value="C:cytosol"/>
    <property type="evidence" value="ECO:0007669"/>
    <property type="project" value="UniProtKB-SubCell"/>
</dbReference>
<dbReference type="InterPro" id="IPR001315">
    <property type="entry name" value="CARD"/>
</dbReference>
<evidence type="ECO:0000256" key="4">
    <source>
        <dbReference type="ARBA" id="ARBA00022859"/>
    </source>
</evidence>
<evidence type="ECO:0000313" key="8">
    <source>
        <dbReference type="Ensembl" id="ENSPCEP00000005425.1"/>
    </source>
</evidence>
<dbReference type="InterPro" id="IPR011029">
    <property type="entry name" value="DEATH-like_dom_sf"/>
</dbReference>
<feature type="chain" id="PRO_5034925874" description="CARD domain-containing protein" evidence="6">
    <location>
        <begin position="29"/>
        <end position="216"/>
    </location>
</feature>
<comment type="subcellular location">
    <subcellularLocation>
        <location evidence="1">Cytoplasm</location>
        <location evidence="1">Cytosol</location>
    </subcellularLocation>
</comment>
<dbReference type="PANTHER" id="PTHR46985">
    <property type="entry name" value="NACHT, LRR AND PYD DOMAINS-CONTAINING PROTEIN 1"/>
    <property type="match status" value="1"/>
</dbReference>
<keyword evidence="6" id="KW-0732">Signal</keyword>
<evidence type="ECO:0000256" key="5">
    <source>
        <dbReference type="ARBA" id="ARBA00023198"/>
    </source>
</evidence>
<dbReference type="SUPFAM" id="SSF47986">
    <property type="entry name" value="DEATH domain"/>
    <property type="match status" value="1"/>
</dbReference>
<feature type="domain" description="CARD" evidence="7">
    <location>
        <begin position="134"/>
        <end position="216"/>
    </location>
</feature>
<dbReference type="Proteomes" id="UP000694393">
    <property type="component" value="Unplaced"/>
</dbReference>
<evidence type="ECO:0000259" key="7">
    <source>
        <dbReference type="PROSITE" id="PS50209"/>
    </source>
</evidence>
<evidence type="ECO:0000256" key="1">
    <source>
        <dbReference type="ARBA" id="ARBA00004514"/>
    </source>
</evidence>